<protein>
    <submittedName>
        <fullName evidence="2">Uncharacterized protein</fullName>
    </submittedName>
</protein>
<name>A0AAJ0D7T8_9PEZI</name>
<accession>A0AAJ0D7T8</accession>
<dbReference type="Gene3D" id="3.30.70.330">
    <property type="match status" value="1"/>
</dbReference>
<organism evidence="2 3">
    <name type="scientific">Extremus antarcticus</name>
    <dbReference type="NCBI Taxonomy" id="702011"/>
    <lineage>
        <taxon>Eukaryota</taxon>
        <taxon>Fungi</taxon>
        <taxon>Dikarya</taxon>
        <taxon>Ascomycota</taxon>
        <taxon>Pezizomycotina</taxon>
        <taxon>Dothideomycetes</taxon>
        <taxon>Dothideomycetidae</taxon>
        <taxon>Mycosphaerellales</taxon>
        <taxon>Extremaceae</taxon>
        <taxon>Extremus</taxon>
    </lineage>
</organism>
<dbReference type="Proteomes" id="UP001271007">
    <property type="component" value="Unassembled WGS sequence"/>
</dbReference>
<proteinExistence type="predicted"/>
<sequence>MRSKPGALNAIRKQVASQARLRHSALAGSGYRKLQSRNAVVDGTMPVIDRTDEERMINAATARTRNKKRVAKPRVNPPTPNAKPAAPVTEHWAPAGGVPSPGHDAAEGDYASATLAVARIAGWRLDTFTESLKALIERHMEHEEITVVSRDIGGEIVVDVYVRFRSEMVAQAAKGDMDGEMLDGRKLRLGYA</sequence>
<evidence type="ECO:0000313" key="2">
    <source>
        <dbReference type="EMBL" id="KAK3048490.1"/>
    </source>
</evidence>
<evidence type="ECO:0000313" key="3">
    <source>
        <dbReference type="Proteomes" id="UP001271007"/>
    </source>
</evidence>
<reference evidence="2" key="1">
    <citation type="submission" date="2023-04" db="EMBL/GenBank/DDBJ databases">
        <title>Black Yeasts Isolated from many extreme environments.</title>
        <authorList>
            <person name="Coleine C."/>
            <person name="Stajich J.E."/>
            <person name="Selbmann L."/>
        </authorList>
    </citation>
    <scope>NUCLEOTIDE SEQUENCE</scope>
    <source>
        <strain evidence="2">CCFEE 5312</strain>
    </source>
</reference>
<feature type="region of interest" description="Disordered" evidence="1">
    <location>
        <begin position="64"/>
        <end position="87"/>
    </location>
</feature>
<comment type="caution">
    <text evidence="2">The sequence shown here is derived from an EMBL/GenBank/DDBJ whole genome shotgun (WGS) entry which is preliminary data.</text>
</comment>
<dbReference type="AlphaFoldDB" id="A0AAJ0D7T8"/>
<evidence type="ECO:0000256" key="1">
    <source>
        <dbReference type="SAM" id="MobiDB-lite"/>
    </source>
</evidence>
<gene>
    <name evidence="2" type="ORF">LTR09_010154</name>
</gene>
<dbReference type="SUPFAM" id="SSF54928">
    <property type="entry name" value="RNA-binding domain, RBD"/>
    <property type="match status" value="1"/>
</dbReference>
<dbReference type="GO" id="GO:0003676">
    <property type="term" value="F:nucleic acid binding"/>
    <property type="evidence" value="ECO:0007669"/>
    <property type="project" value="InterPro"/>
</dbReference>
<dbReference type="EMBL" id="JAWDJX010000048">
    <property type="protein sequence ID" value="KAK3048490.1"/>
    <property type="molecule type" value="Genomic_DNA"/>
</dbReference>
<dbReference type="InterPro" id="IPR012677">
    <property type="entry name" value="Nucleotide-bd_a/b_plait_sf"/>
</dbReference>
<dbReference type="CDD" id="cd00590">
    <property type="entry name" value="RRM_SF"/>
    <property type="match status" value="1"/>
</dbReference>
<keyword evidence="3" id="KW-1185">Reference proteome</keyword>
<dbReference type="InterPro" id="IPR035979">
    <property type="entry name" value="RBD_domain_sf"/>
</dbReference>